<dbReference type="RefSeq" id="WP_121977363.1">
    <property type="nucleotide sequence ID" value="NZ_JBHTLH010000040.1"/>
</dbReference>
<dbReference type="Pfam" id="PF06265">
    <property type="entry name" value="YutD-like"/>
    <property type="match status" value="1"/>
</dbReference>
<organism evidence="2 3">
    <name type="scientific">Lentilactobacillus raoultii</name>
    <dbReference type="NCBI Taxonomy" id="1987503"/>
    <lineage>
        <taxon>Bacteria</taxon>
        <taxon>Bacillati</taxon>
        <taxon>Bacillota</taxon>
        <taxon>Bacilli</taxon>
        <taxon>Lactobacillales</taxon>
        <taxon>Lactobacillaceae</taxon>
        <taxon>Lentilactobacillus</taxon>
    </lineage>
</organism>
<accession>A0ABW3PVJ2</accession>
<evidence type="ECO:0000313" key="3">
    <source>
        <dbReference type="Proteomes" id="UP001597156"/>
    </source>
</evidence>
<dbReference type="InterPro" id="IPR009370">
    <property type="entry name" value="YutD-like"/>
</dbReference>
<comment type="caution">
    <text evidence="2">The sequence shown here is derived from an EMBL/GenBank/DDBJ whole genome shotgun (WGS) entry which is preliminary data.</text>
</comment>
<gene>
    <name evidence="2" type="ORF">ACFQ22_11470</name>
</gene>
<proteinExistence type="predicted"/>
<sequence>MDRKQFDALISEQDSKRRPLAQIKRETEDKFTINNHQYTVSLDSQNGFQFDEFARRYNPALSQYDYIVGDWGYGQLRLKGFYNDDRDIAGGPFIGELNDYLLEDINFGAAYFVVHNLEARPIIRKSRNNKNSRSRNNNRRRGSKNHSRNSHRRNNQHAFVEQKVAPVKPPLQKRKNLVVKTEESANKHHFIIRESKK</sequence>
<feature type="region of interest" description="Disordered" evidence="1">
    <location>
        <begin position="124"/>
        <end position="182"/>
    </location>
</feature>
<protein>
    <submittedName>
        <fullName evidence="2">YutD family protein</fullName>
    </submittedName>
</protein>
<name>A0ABW3PVJ2_9LACO</name>
<dbReference type="EMBL" id="JBHTLH010000040">
    <property type="protein sequence ID" value="MFD1125970.1"/>
    <property type="molecule type" value="Genomic_DNA"/>
</dbReference>
<dbReference type="Proteomes" id="UP001597156">
    <property type="component" value="Unassembled WGS sequence"/>
</dbReference>
<evidence type="ECO:0000313" key="2">
    <source>
        <dbReference type="EMBL" id="MFD1125970.1"/>
    </source>
</evidence>
<feature type="compositionally biased region" description="Basic residues" evidence="1">
    <location>
        <begin position="124"/>
        <end position="155"/>
    </location>
</feature>
<keyword evidence="3" id="KW-1185">Reference proteome</keyword>
<evidence type="ECO:0000256" key="1">
    <source>
        <dbReference type="SAM" id="MobiDB-lite"/>
    </source>
</evidence>
<dbReference type="InterPro" id="IPR038141">
    <property type="entry name" value="YutD-like_sf"/>
</dbReference>
<dbReference type="Gene3D" id="3.50.4.20">
    <property type="match status" value="1"/>
</dbReference>
<reference evidence="3" key="1">
    <citation type="journal article" date="2019" name="Int. J. Syst. Evol. Microbiol.">
        <title>The Global Catalogue of Microorganisms (GCM) 10K type strain sequencing project: providing services to taxonomists for standard genome sequencing and annotation.</title>
        <authorList>
            <consortium name="The Broad Institute Genomics Platform"/>
            <consortium name="The Broad Institute Genome Sequencing Center for Infectious Disease"/>
            <person name="Wu L."/>
            <person name="Ma J."/>
        </authorList>
    </citation>
    <scope>NUCLEOTIDE SEQUENCE [LARGE SCALE GENOMIC DNA]</scope>
    <source>
        <strain evidence="3">CCUG 71848</strain>
    </source>
</reference>